<organism evidence="2 3">
    <name type="scientific">Morus notabilis</name>
    <dbReference type="NCBI Taxonomy" id="981085"/>
    <lineage>
        <taxon>Eukaryota</taxon>
        <taxon>Viridiplantae</taxon>
        <taxon>Streptophyta</taxon>
        <taxon>Embryophyta</taxon>
        <taxon>Tracheophyta</taxon>
        <taxon>Spermatophyta</taxon>
        <taxon>Magnoliopsida</taxon>
        <taxon>eudicotyledons</taxon>
        <taxon>Gunneridae</taxon>
        <taxon>Pentapetalae</taxon>
        <taxon>rosids</taxon>
        <taxon>fabids</taxon>
        <taxon>Rosales</taxon>
        <taxon>Moraceae</taxon>
        <taxon>Moreae</taxon>
        <taxon>Morus</taxon>
    </lineage>
</organism>
<dbReference type="KEGG" id="mnt:21397744"/>
<feature type="compositionally biased region" description="Low complexity" evidence="1">
    <location>
        <begin position="106"/>
        <end position="122"/>
    </location>
</feature>
<reference evidence="3" key="1">
    <citation type="submission" date="2013-01" db="EMBL/GenBank/DDBJ databases">
        <title>Draft Genome Sequence of a Mulberry Tree, Morus notabilis C.K. Schneid.</title>
        <authorList>
            <person name="He N."/>
            <person name="Zhao S."/>
        </authorList>
    </citation>
    <scope>NUCLEOTIDE SEQUENCE</scope>
</reference>
<dbReference type="Proteomes" id="UP000030645">
    <property type="component" value="Unassembled WGS sequence"/>
</dbReference>
<feature type="region of interest" description="Disordered" evidence="1">
    <location>
        <begin position="106"/>
        <end position="127"/>
    </location>
</feature>
<evidence type="ECO:0000256" key="1">
    <source>
        <dbReference type="SAM" id="MobiDB-lite"/>
    </source>
</evidence>
<dbReference type="STRING" id="981085.W9QYT1"/>
<keyword evidence="3" id="KW-1185">Reference proteome</keyword>
<dbReference type="OrthoDB" id="1795482at2759"/>
<dbReference type="AlphaFoldDB" id="W9QYT1"/>
<dbReference type="EMBL" id="KE344374">
    <property type="protein sequence ID" value="EXB59116.1"/>
    <property type="molecule type" value="Genomic_DNA"/>
</dbReference>
<accession>W9QYT1</accession>
<evidence type="ECO:0000313" key="3">
    <source>
        <dbReference type="Proteomes" id="UP000030645"/>
    </source>
</evidence>
<name>W9QYT1_9ROSA</name>
<evidence type="ECO:0000313" key="2">
    <source>
        <dbReference type="EMBL" id="EXB59116.1"/>
    </source>
</evidence>
<proteinExistence type="predicted"/>
<sequence>MVAVSEKGRVKGGDNNNIIYASSSSFFPKFHLQIEAVNPSLEEHQPVPLRLRPFAGNVVLRDDVPASAAPVPTTARLVVTGFAAFDDDSDDISGLGGAITTMTASGQSMSMSGSVGSPSSRSEQTMATPANDNTFRLNHLDIHAYDAVSQGRTRCKTGLRLPRPDLPQRLLRLNLRPPARLPLGILMEMIVMLRRNG</sequence>
<protein>
    <submittedName>
        <fullName evidence="2">Uncharacterized protein</fullName>
    </submittedName>
</protein>
<gene>
    <name evidence="2" type="ORF">L484_014611</name>
</gene>